<dbReference type="GO" id="GO:0005634">
    <property type="term" value="C:nucleus"/>
    <property type="evidence" value="ECO:0007669"/>
    <property type="project" value="TreeGrafter"/>
</dbReference>
<dbReference type="SMART" id="SM00184">
    <property type="entry name" value="RING"/>
    <property type="match status" value="1"/>
</dbReference>
<sequence length="243" mass="27020">MLLSFDCLTVSSYSYYCPAPNVNGGSIESASMGLPRYHETASNRNGLRFPHPPPVNHQHHNYHHPALPMQGVRGHGVNFHPPVTAASFRVPTNPSHGAAMPTPNGFEMGPRHVGPVPSGGLRIYRPHRGVMHDTIGHRNIPPMGFLHVDDVALIDEVGNLVDHHRDMRMDIEDMSYEANEAALDDREADSCIICQDEYKNKEKIGVLRCEHEYHADCLRKWLIVKNVCPICKSEALTPGGKDV</sequence>
<keyword evidence="7" id="KW-0862">Zinc</keyword>
<dbReference type="EMBL" id="SDMP01000007">
    <property type="protein sequence ID" value="RYR50677.1"/>
    <property type="molecule type" value="Genomic_DNA"/>
</dbReference>
<evidence type="ECO:0000256" key="8">
    <source>
        <dbReference type="PROSITE-ProRule" id="PRU00175"/>
    </source>
</evidence>
<comment type="caution">
    <text evidence="10">The sequence shown here is derived from an EMBL/GenBank/DDBJ whole genome shotgun (WGS) entry which is preliminary data.</text>
</comment>
<dbReference type="InterPro" id="IPR001841">
    <property type="entry name" value="Znf_RING"/>
</dbReference>
<comment type="catalytic activity">
    <reaction evidence="1">
        <text>S-ubiquitinyl-[E2 ubiquitin-conjugating enzyme]-L-cysteine + [acceptor protein]-L-lysine = [E2 ubiquitin-conjugating enzyme]-L-cysteine + N(6)-ubiquitinyl-[acceptor protein]-L-lysine.</text>
        <dbReference type="EC" id="2.3.2.27"/>
    </reaction>
</comment>
<evidence type="ECO:0000313" key="11">
    <source>
        <dbReference type="Proteomes" id="UP000289738"/>
    </source>
</evidence>
<dbReference type="PANTHER" id="PTHR22937">
    <property type="entry name" value="E3 UBIQUITIN-PROTEIN LIGASE RNF165"/>
    <property type="match status" value="1"/>
</dbReference>
<dbReference type="InterPro" id="IPR013083">
    <property type="entry name" value="Znf_RING/FYVE/PHD"/>
</dbReference>
<dbReference type="Proteomes" id="UP000289738">
    <property type="component" value="Chromosome A07"/>
</dbReference>
<keyword evidence="3" id="KW-0808">Transferase</keyword>
<evidence type="ECO:0000256" key="4">
    <source>
        <dbReference type="ARBA" id="ARBA00022723"/>
    </source>
</evidence>
<keyword evidence="5 8" id="KW-0863">Zinc-finger</keyword>
<evidence type="ECO:0000256" key="7">
    <source>
        <dbReference type="ARBA" id="ARBA00022833"/>
    </source>
</evidence>
<evidence type="ECO:0000256" key="5">
    <source>
        <dbReference type="ARBA" id="ARBA00022771"/>
    </source>
</evidence>
<feature type="domain" description="RING-type" evidence="9">
    <location>
        <begin position="191"/>
        <end position="232"/>
    </location>
</feature>
<keyword evidence="6" id="KW-0833">Ubl conjugation pathway</keyword>
<evidence type="ECO:0000256" key="1">
    <source>
        <dbReference type="ARBA" id="ARBA00000900"/>
    </source>
</evidence>
<dbReference type="AlphaFoldDB" id="A0A445CIE1"/>
<dbReference type="PROSITE" id="PS50089">
    <property type="entry name" value="ZF_RING_2"/>
    <property type="match status" value="1"/>
</dbReference>
<dbReference type="EC" id="2.3.2.27" evidence="2"/>
<dbReference type="CDD" id="cd16469">
    <property type="entry name" value="RING-H2_RNF24-like"/>
    <property type="match status" value="1"/>
</dbReference>
<proteinExistence type="predicted"/>
<evidence type="ECO:0000313" key="10">
    <source>
        <dbReference type="EMBL" id="RYR50677.1"/>
    </source>
</evidence>
<dbReference type="Gene3D" id="3.30.40.10">
    <property type="entry name" value="Zinc/RING finger domain, C3HC4 (zinc finger)"/>
    <property type="match status" value="1"/>
</dbReference>
<dbReference type="PANTHER" id="PTHR22937:SF200">
    <property type="entry name" value="RING-TYPE E3 UBIQUITIN TRANSFERASE"/>
    <property type="match status" value="1"/>
</dbReference>
<keyword evidence="11" id="KW-1185">Reference proteome</keyword>
<evidence type="ECO:0000256" key="2">
    <source>
        <dbReference type="ARBA" id="ARBA00012483"/>
    </source>
</evidence>
<protein>
    <recommendedName>
        <fullName evidence="2">RING-type E3 ubiquitin transferase</fullName>
        <ecNumber evidence="2">2.3.2.27</ecNumber>
    </recommendedName>
</protein>
<evidence type="ECO:0000259" key="9">
    <source>
        <dbReference type="PROSITE" id="PS50089"/>
    </source>
</evidence>
<reference evidence="10 11" key="1">
    <citation type="submission" date="2019-01" db="EMBL/GenBank/DDBJ databases">
        <title>Sequencing of cultivated peanut Arachis hypogaea provides insights into genome evolution and oil improvement.</title>
        <authorList>
            <person name="Chen X."/>
        </authorList>
    </citation>
    <scope>NUCLEOTIDE SEQUENCE [LARGE SCALE GENOMIC DNA]</scope>
    <source>
        <strain evidence="11">cv. Fuhuasheng</strain>
        <tissue evidence="10">Leaves</tissue>
    </source>
</reference>
<organism evidence="10 11">
    <name type="scientific">Arachis hypogaea</name>
    <name type="common">Peanut</name>
    <dbReference type="NCBI Taxonomy" id="3818"/>
    <lineage>
        <taxon>Eukaryota</taxon>
        <taxon>Viridiplantae</taxon>
        <taxon>Streptophyta</taxon>
        <taxon>Embryophyta</taxon>
        <taxon>Tracheophyta</taxon>
        <taxon>Spermatophyta</taxon>
        <taxon>Magnoliopsida</taxon>
        <taxon>eudicotyledons</taxon>
        <taxon>Gunneridae</taxon>
        <taxon>Pentapetalae</taxon>
        <taxon>rosids</taxon>
        <taxon>fabids</taxon>
        <taxon>Fabales</taxon>
        <taxon>Fabaceae</taxon>
        <taxon>Papilionoideae</taxon>
        <taxon>50 kb inversion clade</taxon>
        <taxon>dalbergioids sensu lato</taxon>
        <taxon>Dalbergieae</taxon>
        <taxon>Pterocarpus clade</taxon>
        <taxon>Arachis</taxon>
    </lineage>
</organism>
<keyword evidence="4" id="KW-0479">Metal-binding</keyword>
<evidence type="ECO:0000256" key="6">
    <source>
        <dbReference type="ARBA" id="ARBA00022786"/>
    </source>
</evidence>
<gene>
    <name evidence="10" type="ORF">Ahy_A07g037303</name>
</gene>
<name>A0A445CIE1_ARAHY</name>
<dbReference type="GO" id="GO:0008270">
    <property type="term" value="F:zinc ion binding"/>
    <property type="evidence" value="ECO:0007669"/>
    <property type="project" value="UniProtKB-KW"/>
</dbReference>
<dbReference type="Pfam" id="PF13639">
    <property type="entry name" value="zf-RING_2"/>
    <property type="match status" value="1"/>
</dbReference>
<accession>A0A445CIE1</accession>
<dbReference type="GO" id="GO:0061630">
    <property type="term" value="F:ubiquitin protein ligase activity"/>
    <property type="evidence" value="ECO:0007669"/>
    <property type="project" value="UniProtKB-EC"/>
</dbReference>
<dbReference type="InterPro" id="IPR045191">
    <property type="entry name" value="MBR1/2-like"/>
</dbReference>
<dbReference type="SUPFAM" id="SSF57850">
    <property type="entry name" value="RING/U-box"/>
    <property type="match status" value="1"/>
</dbReference>
<evidence type="ECO:0000256" key="3">
    <source>
        <dbReference type="ARBA" id="ARBA00022679"/>
    </source>
</evidence>